<dbReference type="PANTHER" id="PTHR43298:SF2">
    <property type="entry name" value="FMN_FAD EXPORTER YEEO-RELATED"/>
    <property type="match status" value="1"/>
</dbReference>
<dbReference type="Pfam" id="PF01554">
    <property type="entry name" value="MatE"/>
    <property type="match status" value="2"/>
</dbReference>
<protein>
    <recommendedName>
        <fullName evidence="9">Multidrug-efflux transporter</fullName>
    </recommendedName>
</protein>
<accession>A0A1C0TJZ7</accession>
<keyword evidence="7" id="KW-0406">Ion transport</keyword>
<reference evidence="12" key="1">
    <citation type="submission" date="2016-07" db="EMBL/GenBank/DDBJ databases">
        <authorList>
            <person name="Florea S."/>
            <person name="Webb J.S."/>
            <person name="Jaromczyk J."/>
            <person name="Schardl C.L."/>
        </authorList>
    </citation>
    <scope>NUCLEOTIDE SEQUENCE [LARGE SCALE GENOMIC DNA]</scope>
    <source>
        <strain evidence="12">IPB1</strain>
    </source>
</reference>
<dbReference type="PIRSF" id="PIRSF006603">
    <property type="entry name" value="DinF"/>
    <property type="match status" value="1"/>
</dbReference>
<dbReference type="InterPro" id="IPR048279">
    <property type="entry name" value="MdtK-like"/>
</dbReference>
<feature type="transmembrane region" description="Helical" evidence="10">
    <location>
        <begin position="276"/>
        <end position="296"/>
    </location>
</feature>
<comment type="subcellular location">
    <subcellularLocation>
        <location evidence="1">Cell inner membrane</location>
        <topology evidence="1">Multi-pass membrane protein</topology>
    </subcellularLocation>
</comment>
<feature type="transmembrane region" description="Helical" evidence="10">
    <location>
        <begin position="240"/>
        <end position="264"/>
    </location>
</feature>
<sequence length="442" mass="47963">MSNNNNRYITLLKLAFPICIGRMSAMLITFIDMMMVGTIGIASLAAIGLAGACYSLILSLVDTVSPTVQGIVARRVGSDSNAPKCVPVNAGLIYVIVTGIPITIISYFIAPWFFTAVSSSADVAGEATAYFQIVILSTIAAGANQCFSGFWRGVGKTKTIMWVVIFINILNVSLNYALVFGNFGFPALGSLGAGIGTFISIITVTVIWFFITKIKFKSSGLLNCFPSFDLIGVIFKKSMVLSAGTVLFIMGINMFLFSASLMGANELALANVLLRIHIFLLVLHESIGLITGTLVSRALGRGDVEDASIWGRDAVKLGVFCAVVIGLPFLIFPSYILSYFFTDENITPMSDISLMVAVISTLITSITCVLGKILICLGHGGRVMWIAFLIQWFFILPLVWFFGPYMNLDFIYIWVVYVCHGVISAMFIAKIWGSGRWKTVSV</sequence>
<dbReference type="InterPro" id="IPR002528">
    <property type="entry name" value="MATE_fam"/>
</dbReference>
<dbReference type="EMBL" id="MAUJ01000012">
    <property type="protein sequence ID" value="OCQ18815.1"/>
    <property type="molecule type" value="Genomic_DNA"/>
</dbReference>
<dbReference type="GO" id="GO:0006811">
    <property type="term" value="P:monoatomic ion transport"/>
    <property type="evidence" value="ECO:0007669"/>
    <property type="project" value="UniProtKB-KW"/>
</dbReference>
<keyword evidence="3" id="KW-0050">Antiport</keyword>
<proteinExistence type="predicted"/>
<evidence type="ECO:0000256" key="8">
    <source>
        <dbReference type="ARBA" id="ARBA00023136"/>
    </source>
</evidence>
<evidence type="ECO:0000256" key="1">
    <source>
        <dbReference type="ARBA" id="ARBA00004429"/>
    </source>
</evidence>
<keyword evidence="4" id="KW-1003">Cell membrane</keyword>
<feature type="transmembrane region" description="Helical" evidence="10">
    <location>
        <begin position="411"/>
        <end position="429"/>
    </location>
</feature>
<feature type="transmembrane region" description="Helical" evidence="10">
    <location>
        <begin position="85"/>
        <end position="109"/>
    </location>
</feature>
<dbReference type="NCBIfam" id="TIGR00797">
    <property type="entry name" value="matE"/>
    <property type="match status" value="1"/>
</dbReference>
<evidence type="ECO:0000313" key="11">
    <source>
        <dbReference type="EMBL" id="OCQ18815.1"/>
    </source>
</evidence>
<evidence type="ECO:0000256" key="5">
    <source>
        <dbReference type="ARBA" id="ARBA00022692"/>
    </source>
</evidence>
<feature type="transmembrane region" description="Helical" evidence="10">
    <location>
        <begin position="383"/>
        <end position="405"/>
    </location>
</feature>
<feature type="transmembrane region" description="Helical" evidence="10">
    <location>
        <begin position="37"/>
        <end position="64"/>
    </location>
</feature>
<dbReference type="GO" id="GO:0005886">
    <property type="term" value="C:plasma membrane"/>
    <property type="evidence" value="ECO:0007669"/>
    <property type="project" value="UniProtKB-SubCell"/>
</dbReference>
<feature type="transmembrane region" description="Helical" evidence="10">
    <location>
        <begin position="352"/>
        <end position="371"/>
    </location>
</feature>
<keyword evidence="6 10" id="KW-1133">Transmembrane helix</keyword>
<evidence type="ECO:0000256" key="7">
    <source>
        <dbReference type="ARBA" id="ARBA00023065"/>
    </source>
</evidence>
<evidence type="ECO:0000256" key="2">
    <source>
        <dbReference type="ARBA" id="ARBA00022448"/>
    </source>
</evidence>
<keyword evidence="5 10" id="KW-0812">Transmembrane</keyword>
<evidence type="ECO:0000256" key="6">
    <source>
        <dbReference type="ARBA" id="ARBA00022989"/>
    </source>
</evidence>
<evidence type="ECO:0000313" key="12">
    <source>
        <dbReference type="Proteomes" id="UP000093366"/>
    </source>
</evidence>
<dbReference type="Proteomes" id="UP000093366">
    <property type="component" value="Unassembled WGS sequence"/>
</dbReference>
<evidence type="ECO:0000256" key="3">
    <source>
        <dbReference type="ARBA" id="ARBA00022449"/>
    </source>
</evidence>
<dbReference type="GO" id="GO:0042910">
    <property type="term" value="F:xenobiotic transmembrane transporter activity"/>
    <property type="evidence" value="ECO:0007669"/>
    <property type="project" value="InterPro"/>
</dbReference>
<feature type="transmembrane region" description="Helical" evidence="10">
    <location>
        <begin position="159"/>
        <end position="179"/>
    </location>
</feature>
<feature type="transmembrane region" description="Helical" evidence="10">
    <location>
        <begin position="317"/>
        <end position="340"/>
    </location>
</feature>
<gene>
    <name evidence="11" type="ORF">A7985_22630</name>
</gene>
<dbReference type="RefSeq" id="WP_065792695.1">
    <property type="nucleotide sequence ID" value="NZ_MAUJ01000012.1"/>
</dbReference>
<dbReference type="PANTHER" id="PTHR43298">
    <property type="entry name" value="MULTIDRUG RESISTANCE PROTEIN NORM-RELATED"/>
    <property type="match status" value="1"/>
</dbReference>
<name>A0A1C0TJZ7_9GAMM</name>
<organism evidence="11 12">
    <name type="scientific">Pseudoalteromonas luteoviolacea</name>
    <dbReference type="NCBI Taxonomy" id="43657"/>
    <lineage>
        <taxon>Bacteria</taxon>
        <taxon>Pseudomonadati</taxon>
        <taxon>Pseudomonadota</taxon>
        <taxon>Gammaproteobacteria</taxon>
        <taxon>Alteromonadales</taxon>
        <taxon>Pseudoalteromonadaceae</taxon>
        <taxon>Pseudoalteromonas</taxon>
    </lineage>
</organism>
<evidence type="ECO:0000256" key="9">
    <source>
        <dbReference type="ARBA" id="ARBA00031636"/>
    </source>
</evidence>
<dbReference type="InterPro" id="IPR050222">
    <property type="entry name" value="MATE_MdtK"/>
</dbReference>
<comment type="caution">
    <text evidence="11">The sequence shown here is derived from an EMBL/GenBank/DDBJ whole genome shotgun (WGS) entry which is preliminary data.</text>
</comment>
<dbReference type="GO" id="GO:0015297">
    <property type="term" value="F:antiporter activity"/>
    <property type="evidence" value="ECO:0007669"/>
    <property type="project" value="UniProtKB-KW"/>
</dbReference>
<feature type="transmembrane region" description="Helical" evidence="10">
    <location>
        <begin position="129"/>
        <end position="147"/>
    </location>
</feature>
<feature type="transmembrane region" description="Helical" evidence="10">
    <location>
        <begin position="191"/>
        <end position="211"/>
    </location>
</feature>
<evidence type="ECO:0000256" key="10">
    <source>
        <dbReference type="SAM" id="Phobius"/>
    </source>
</evidence>
<evidence type="ECO:0000256" key="4">
    <source>
        <dbReference type="ARBA" id="ARBA00022475"/>
    </source>
</evidence>
<dbReference type="AlphaFoldDB" id="A0A1C0TJZ7"/>
<feature type="transmembrane region" description="Helical" evidence="10">
    <location>
        <begin position="12"/>
        <end position="31"/>
    </location>
</feature>
<dbReference type="CDD" id="cd13133">
    <property type="entry name" value="MATE_like_7"/>
    <property type="match status" value="1"/>
</dbReference>
<keyword evidence="8 10" id="KW-0472">Membrane</keyword>
<keyword evidence="2" id="KW-0813">Transport</keyword>